<evidence type="ECO:0000313" key="1">
    <source>
        <dbReference type="EMBL" id="SDF17026.1"/>
    </source>
</evidence>
<dbReference type="Gene3D" id="1.10.8.200">
    <property type="entry name" value="Replisome organizer (g39p helicase loader/inhibitor protein)"/>
    <property type="match status" value="1"/>
</dbReference>
<dbReference type="AlphaFoldDB" id="A0A1G7IWS3"/>
<dbReference type="EMBL" id="FNBS01000005">
    <property type="protein sequence ID" value="SDF17026.1"/>
    <property type="molecule type" value="Genomic_DNA"/>
</dbReference>
<evidence type="ECO:0000313" key="2">
    <source>
        <dbReference type="Proteomes" id="UP000183404"/>
    </source>
</evidence>
<name>A0A1G7IWS3_THETY</name>
<dbReference type="RefSeq" id="WP_074592054.1">
    <property type="nucleotide sequence ID" value="NZ_FNBS01000005.1"/>
</dbReference>
<protein>
    <submittedName>
        <fullName evidence="1">Loader and inhibitor of phage G40P</fullName>
    </submittedName>
</protein>
<sequence>MTSNEVMRILAIIASSYPQYTRQIQRNLENMAVVWGAFLRDIPFETALAVLQHLIPKSQYPPTIYDFRKELLELTGNSDPDAVEAWGEVMRAVKLYGVYRPEEALSSLSDITKEVVEAIGWREICLAEDINVVRAHFIKLFEVYRERKLEEKLLNINTLISTVSGLADGNNKPLNRSKGANRIKSIPARIKSIPGSN</sequence>
<reference evidence="1 2" key="1">
    <citation type="submission" date="2016-10" db="EMBL/GenBank/DDBJ databases">
        <authorList>
            <person name="de Groot N.N."/>
        </authorList>
    </citation>
    <scope>NUCLEOTIDE SEQUENCE [LARGE SCALE GENOMIC DNA]</scope>
    <source>
        <strain evidence="1 2">DSM 569</strain>
    </source>
</reference>
<organism evidence="1 2">
    <name type="scientific">Thermoanaerobacter thermohydrosulfuricus</name>
    <name type="common">Clostridium thermohydrosulfuricum</name>
    <dbReference type="NCBI Taxonomy" id="1516"/>
    <lineage>
        <taxon>Bacteria</taxon>
        <taxon>Bacillati</taxon>
        <taxon>Bacillota</taxon>
        <taxon>Clostridia</taxon>
        <taxon>Thermoanaerobacterales</taxon>
        <taxon>Thermoanaerobacteraceae</taxon>
        <taxon>Thermoanaerobacter</taxon>
    </lineage>
</organism>
<proteinExistence type="predicted"/>
<accession>A0A1G7IWS3</accession>
<gene>
    <name evidence="1" type="ORF">SAMN04244560_00350</name>
</gene>
<dbReference type="Proteomes" id="UP000183404">
    <property type="component" value="Unassembled WGS sequence"/>
</dbReference>